<feature type="transmembrane region" description="Helical" evidence="7">
    <location>
        <begin position="150"/>
        <end position="171"/>
    </location>
</feature>
<comment type="similarity">
    <text evidence="7">Belongs to the binding-protein-dependent transport system permease family.</text>
</comment>
<feature type="transmembrane region" description="Helical" evidence="7">
    <location>
        <begin position="107"/>
        <end position="130"/>
    </location>
</feature>
<evidence type="ECO:0000313" key="10">
    <source>
        <dbReference type="Proteomes" id="UP000527616"/>
    </source>
</evidence>
<dbReference type="GO" id="GO:0005886">
    <property type="term" value="C:plasma membrane"/>
    <property type="evidence" value="ECO:0007669"/>
    <property type="project" value="UniProtKB-SubCell"/>
</dbReference>
<evidence type="ECO:0000256" key="4">
    <source>
        <dbReference type="ARBA" id="ARBA00022692"/>
    </source>
</evidence>
<evidence type="ECO:0000256" key="3">
    <source>
        <dbReference type="ARBA" id="ARBA00022475"/>
    </source>
</evidence>
<accession>A0A7Z0D7J8</accession>
<keyword evidence="4 7" id="KW-0812">Transmembrane</keyword>
<evidence type="ECO:0000256" key="6">
    <source>
        <dbReference type="ARBA" id="ARBA00023136"/>
    </source>
</evidence>
<dbReference type="InterPro" id="IPR000515">
    <property type="entry name" value="MetI-like"/>
</dbReference>
<evidence type="ECO:0000313" key="9">
    <source>
        <dbReference type="EMBL" id="NYI70360.1"/>
    </source>
</evidence>
<dbReference type="SUPFAM" id="SSF161098">
    <property type="entry name" value="MetI-like"/>
    <property type="match status" value="1"/>
</dbReference>
<keyword evidence="2 7" id="KW-0813">Transport</keyword>
<proteinExistence type="inferred from homology"/>
<keyword evidence="10" id="KW-1185">Reference proteome</keyword>
<dbReference type="EMBL" id="JACBZS010000001">
    <property type="protein sequence ID" value="NYI70360.1"/>
    <property type="molecule type" value="Genomic_DNA"/>
</dbReference>
<feature type="transmembrane region" description="Helical" evidence="7">
    <location>
        <begin position="38"/>
        <end position="67"/>
    </location>
</feature>
<evidence type="ECO:0000256" key="7">
    <source>
        <dbReference type="RuleBase" id="RU363032"/>
    </source>
</evidence>
<dbReference type="Pfam" id="PF00528">
    <property type="entry name" value="BPD_transp_1"/>
    <property type="match status" value="1"/>
</dbReference>
<feature type="domain" description="ABC transmembrane type-1" evidence="8">
    <location>
        <begin position="103"/>
        <end position="333"/>
    </location>
</feature>
<keyword evidence="6 7" id="KW-0472">Membrane</keyword>
<dbReference type="PROSITE" id="PS50928">
    <property type="entry name" value="ABC_TM1"/>
    <property type="match status" value="1"/>
</dbReference>
<dbReference type="InterPro" id="IPR051393">
    <property type="entry name" value="ABC_transporter_permease"/>
</dbReference>
<dbReference type="AlphaFoldDB" id="A0A7Z0D7J8"/>
<dbReference type="Gene3D" id="1.10.3720.10">
    <property type="entry name" value="MetI-like"/>
    <property type="match status" value="1"/>
</dbReference>
<sequence length="344" mass="37305">MVGTLIRPDELPDPAAGCGAVDRTGTSVGGAMHKGKTLFLFSFLVVPVLIFALFVISPFLQIFYLALTDWTGYTPNYNFVGLQNFQSLFSQAGVLDREFWAGLRNNLILLVVVPAITLTIALFFATMLNLAGSTRAGQLKGVSGAGFYRLLFFLPQVISVAALAIMFQQTFQPNGLLNWLVRLITFSPPGPNEAAGQAWLAQPWTALGVVIFLLVWMNVGFYMVHFTAAMAAIPRELLEAAAIDKASKVQTFFRVTLPLLWPAVQTALVYLMIMCLDVLAIVNLMTIGPGGPDNATTVMALSVFKAKTQGLFGFSSAEGVIVFAVTAIVAAVMLRITRREQVEL</sequence>
<evidence type="ECO:0000256" key="1">
    <source>
        <dbReference type="ARBA" id="ARBA00004651"/>
    </source>
</evidence>
<dbReference type="PANTHER" id="PTHR30193:SF41">
    <property type="entry name" value="DIACETYLCHITOBIOSE UPTAKE SYSTEM PERMEASE PROTEIN NGCF"/>
    <property type="match status" value="1"/>
</dbReference>
<evidence type="ECO:0000256" key="2">
    <source>
        <dbReference type="ARBA" id="ARBA00022448"/>
    </source>
</evidence>
<dbReference type="PANTHER" id="PTHR30193">
    <property type="entry name" value="ABC TRANSPORTER PERMEASE PROTEIN"/>
    <property type="match status" value="1"/>
</dbReference>
<dbReference type="RefSeq" id="WP_218843701.1">
    <property type="nucleotide sequence ID" value="NZ_JACBZS010000001.1"/>
</dbReference>
<organism evidence="9 10">
    <name type="scientific">Naumannella cuiyingiana</name>
    <dbReference type="NCBI Taxonomy" id="1347891"/>
    <lineage>
        <taxon>Bacteria</taxon>
        <taxon>Bacillati</taxon>
        <taxon>Actinomycetota</taxon>
        <taxon>Actinomycetes</taxon>
        <taxon>Propionibacteriales</taxon>
        <taxon>Propionibacteriaceae</taxon>
        <taxon>Naumannella</taxon>
    </lineage>
</organism>
<evidence type="ECO:0000256" key="5">
    <source>
        <dbReference type="ARBA" id="ARBA00022989"/>
    </source>
</evidence>
<feature type="transmembrane region" description="Helical" evidence="7">
    <location>
        <begin position="267"/>
        <end position="291"/>
    </location>
</feature>
<dbReference type="GO" id="GO:0055085">
    <property type="term" value="P:transmembrane transport"/>
    <property type="evidence" value="ECO:0007669"/>
    <property type="project" value="InterPro"/>
</dbReference>
<comment type="subcellular location">
    <subcellularLocation>
        <location evidence="1 7">Cell membrane</location>
        <topology evidence="1 7">Multi-pass membrane protein</topology>
    </subcellularLocation>
</comment>
<feature type="transmembrane region" description="Helical" evidence="7">
    <location>
        <begin position="311"/>
        <end position="334"/>
    </location>
</feature>
<dbReference type="InterPro" id="IPR035906">
    <property type="entry name" value="MetI-like_sf"/>
</dbReference>
<feature type="transmembrane region" description="Helical" evidence="7">
    <location>
        <begin position="204"/>
        <end position="224"/>
    </location>
</feature>
<keyword evidence="3" id="KW-1003">Cell membrane</keyword>
<evidence type="ECO:0000259" key="8">
    <source>
        <dbReference type="PROSITE" id="PS50928"/>
    </source>
</evidence>
<name>A0A7Z0D7J8_9ACTN</name>
<reference evidence="9 10" key="1">
    <citation type="submission" date="2020-07" db="EMBL/GenBank/DDBJ databases">
        <title>Sequencing the genomes of 1000 actinobacteria strains.</title>
        <authorList>
            <person name="Klenk H.-P."/>
        </authorList>
    </citation>
    <scope>NUCLEOTIDE SEQUENCE [LARGE SCALE GENOMIC DNA]</scope>
    <source>
        <strain evidence="9 10">DSM 103164</strain>
    </source>
</reference>
<gene>
    <name evidence="9" type="ORF">GGQ54_000920</name>
</gene>
<protein>
    <submittedName>
        <fullName evidence="9">N-acetylglucosamine transport system permease protein</fullName>
    </submittedName>
</protein>
<comment type="caution">
    <text evidence="9">The sequence shown here is derived from an EMBL/GenBank/DDBJ whole genome shotgun (WGS) entry which is preliminary data.</text>
</comment>
<keyword evidence="5 7" id="KW-1133">Transmembrane helix</keyword>
<dbReference type="Proteomes" id="UP000527616">
    <property type="component" value="Unassembled WGS sequence"/>
</dbReference>
<dbReference type="CDD" id="cd06261">
    <property type="entry name" value="TM_PBP2"/>
    <property type="match status" value="1"/>
</dbReference>